<dbReference type="GO" id="GO:0004519">
    <property type="term" value="F:endonuclease activity"/>
    <property type="evidence" value="ECO:0007669"/>
    <property type="project" value="UniProtKB-KW"/>
</dbReference>
<dbReference type="InterPro" id="IPR005135">
    <property type="entry name" value="Endo/exonuclease/phosphatase"/>
</dbReference>
<keyword evidence="1" id="KW-0479">Metal-binding</keyword>
<feature type="region of interest" description="Disordered" evidence="2">
    <location>
        <begin position="46"/>
        <end position="68"/>
    </location>
</feature>
<protein>
    <submittedName>
        <fullName evidence="4">Endonuclease/exonuclease/phosphatase</fullName>
    </submittedName>
</protein>
<dbReference type="OrthoDB" id="5092893at2759"/>
<keyword evidence="4" id="KW-0269">Exonuclease</keyword>
<dbReference type="Pfam" id="PF14529">
    <property type="entry name" value="Exo_endo_phos_2"/>
    <property type="match status" value="1"/>
</dbReference>
<evidence type="ECO:0000259" key="3">
    <source>
        <dbReference type="PROSITE" id="PS50158"/>
    </source>
</evidence>
<dbReference type="EMBL" id="AZHF01000029">
    <property type="protein sequence ID" value="OAA57836.1"/>
    <property type="molecule type" value="Genomic_DNA"/>
</dbReference>
<keyword evidence="4" id="KW-0255">Endonuclease</keyword>
<name>A0A167QPS6_CORDF</name>
<sequence length="886" mass="99417">MQQELGQAKVELKQACEELAQSRTALEAITKSPVWSSPQPSYADIARTPPESHPSNVMTLSTSRTASTSSGDTIFCTVDIRETEDSVNERVTAKTIRTILETEMRAKPHNGAWRCRAVTEDRSNPQRMRVVCRNESEQDMVKKTIEEKLPAARVLDDGYHRIRVDGVPRTVMLDEEGNDLPGVAALLSTADDTEVSKASWLSDRHSKNYGSLLVELKKVSEARRFLDEGFFYVGDVSATTAAFKHRPRPKQCYNCQELTGHRAADCKKPQVCARCAQEGHHNRDCTEVITKCVPCGGPHESFSKICKCSIPLGMSNTLRIIQLNVHKRGEIHDSLMNDEEIADAAVVAIQEPQARLIHGRLLTTPMTHHKWTKLVPTICNTTGRWAIRSMMWLRRDLEVEQVAIESSDLTAAVITLPERKVLVVSVYVQGVDKQALTDACVLLRATIMKTRRDEGQIVDVVLVGDFNRHDHLWGGEDVSLVRQGEADEIVDLMSDYSLNSLLPRGTKTWQGGEYESTVDLVLASEGLAQNLVSCRTCSTEHGSDHRTIETMFEFTTDGAHEQERQTTAEKCALEGNTGEDSGELKGRDQWKRTGEDGCASVKSAGSSARTYTKNTTVTLRRVYTNWRNRARAMRRAGCTDYDLHDTAKAAAKQYHDAIRQQKKSHWENFLADHDNIWRAAKYLKSGKETAFGKVPRLTRADGTRTSSNAEQAEELLTTFFPPLLQHIDEENDRPMRNAVPMPDLTLEEVHRQLMAAKSWKAPGQDGLPMVVWQQVWPVVQNQILALFQVSINEGVLPHQWRHAKIIPLKKSDKEDYGIAGAWQPISLLCTLGKVLESVIAERISYAVETFGLLPTNHFGGRKQRSAEQALVLLQEQFMQRGEENEY</sequence>
<dbReference type="GO" id="GO:0003676">
    <property type="term" value="F:nucleic acid binding"/>
    <property type="evidence" value="ECO:0007669"/>
    <property type="project" value="InterPro"/>
</dbReference>
<dbReference type="Gene3D" id="3.60.10.10">
    <property type="entry name" value="Endonuclease/exonuclease/phosphatase"/>
    <property type="match status" value="1"/>
</dbReference>
<keyword evidence="4" id="KW-0378">Hydrolase</keyword>
<keyword evidence="1" id="KW-0862">Zinc</keyword>
<dbReference type="PANTHER" id="PTHR33481:SF1">
    <property type="entry name" value="ENDONUCLEASE_EXONUCLEASE_PHOSPHATASE DOMAIN-CONTAINING PROTEIN-RELATED"/>
    <property type="match status" value="1"/>
</dbReference>
<evidence type="ECO:0000313" key="5">
    <source>
        <dbReference type="Proteomes" id="UP000076881"/>
    </source>
</evidence>
<keyword evidence="1" id="KW-0863">Zinc-finger</keyword>
<dbReference type="STRING" id="1081108.A0A167QPS6"/>
<evidence type="ECO:0000256" key="2">
    <source>
        <dbReference type="SAM" id="MobiDB-lite"/>
    </source>
</evidence>
<dbReference type="SMART" id="SM00343">
    <property type="entry name" value="ZnF_C2HC"/>
    <property type="match status" value="2"/>
</dbReference>
<reference evidence="4 5" key="1">
    <citation type="journal article" date="2016" name="Genome Biol. Evol.">
        <title>Divergent and convergent evolution of fungal pathogenicity.</title>
        <authorList>
            <person name="Shang Y."/>
            <person name="Xiao G."/>
            <person name="Zheng P."/>
            <person name="Cen K."/>
            <person name="Zhan S."/>
            <person name="Wang C."/>
        </authorList>
    </citation>
    <scope>NUCLEOTIDE SEQUENCE [LARGE SCALE GENOMIC DNA]</scope>
    <source>
        <strain evidence="4 5">RCEF 1005</strain>
    </source>
</reference>
<dbReference type="SUPFAM" id="SSF56219">
    <property type="entry name" value="DNase I-like"/>
    <property type="match status" value="1"/>
</dbReference>
<feature type="compositionally biased region" description="Low complexity" evidence="2">
    <location>
        <begin position="59"/>
        <end position="68"/>
    </location>
</feature>
<evidence type="ECO:0000256" key="1">
    <source>
        <dbReference type="PROSITE-ProRule" id="PRU00047"/>
    </source>
</evidence>
<feature type="domain" description="CCHC-type" evidence="3">
    <location>
        <begin position="272"/>
        <end position="287"/>
    </location>
</feature>
<dbReference type="GO" id="GO:0008270">
    <property type="term" value="F:zinc ion binding"/>
    <property type="evidence" value="ECO:0007669"/>
    <property type="project" value="UniProtKB-KW"/>
</dbReference>
<dbReference type="InterPro" id="IPR036875">
    <property type="entry name" value="Znf_CCHC_sf"/>
</dbReference>
<gene>
    <name evidence="4" type="ORF">LEL_10908</name>
</gene>
<keyword evidence="5" id="KW-1185">Reference proteome</keyword>
<dbReference type="InterPro" id="IPR001878">
    <property type="entry name" value="Znf_CCHC"/>
</dbReference>
<accession>A0A167QPS6</accession>
<dbReference type="AlphaFoldDB" id="A0A167QPS6"/>
<comment type="caution">
    <text evidence="4">The sequence shown here is derived from an EMBL/GenBank/DDBJ whole genome shotgun (WGS) entry which is preliminary data.</text>
</comment>
<keyword evidence="4" id="KW-0540">Nuclease</keyword>
<dbReference type="PANTHER" id="PTHR33481">
    <property type="entry name" value="REVERSE TRANSCRIPTASE"/>
    <property type="match status" value="1"/>
</dbReference>
<proteinExistence type="predicted"/>
<dbReference type="Pfam" id="PF00098">
    <property type="entry name" value="zf-CCHC"/>
    <property type="match status" value="1"/>
</dbReference>
<dbReference type="Gene3D" id="4.10.60.10">
    <property type="entry name" value="Zinc finger, CCHC-type"/>
    <property type="match status" value="1"/>
</dbReference>
<dbReference type="PROSITE" id="PS50158">
    <property type="entry name" value="ZF_CCHC"/>
    <property type="match status" value="1"/>
</dbReference>
<dbReference type="Proteomes" id="UP000076881">
    <property type="component" value="Unassembled WGS sequence"/>
</dbReference>
<dbReference type="SUPFAM" id="SSF57756">
    <property type="entry name" value="Retrovirus zinc finger-like domains"/>
    <property type="match status" value="1"/>
</dbReference>
<dbReference type="GO" id="GO:0004527">
    <property type="term" value="F:exonuclease activity"/>
    <property type="evidence" value="ECO:0007669"/>
    <property type="project" value="UniProtKB-KW"/>
</dbReference>
<evidence type="ECO:0000313" key="4">
    <source>
        <dbReference type="EMBL" id="OAA57836.1"/>
    </source>
</evidence>
<dbReference type="InterPro" id="IPR036691">
    <property type="entry name" value="Endo/exonu/phosph_ase_sf"/>
</dbReference>
<organism evidence="4 5">
    <name type="scientific">Akanthomyces lecanii RCEF 1005</name>
    <dbReference type="NCBI Taxonomy" id="1081108"/>
    <lineage>
        <taxon>Eukaryota</taxon>
        <taxon>Fungi</taxon>
        <taxon>Dikarya</taxon>
        <taxon>Ascomycota</taxon>
        <taxon>Pezizomycotina</taxon>
        <taxon>Sordariomycetes</taxon>
        <taxon>Hypocreomycetidae</taxon>
        <taxon>Hypocreales</taxon>
        <taxon>Cordycipitaceae</taxon>
        <taxon>Akanthomyces</taxon>
        <taxon>Cordyceps confragosa</taxon>
    </lineage>
</organism>